<evidence type="ECO:0000256" key="6">
    <source>
        <dbReference type="PROSITE-ProRule" id="PRU00042"/>
    </source>
</evidence>
<evidence type="ECO:0000256" key="4">
    <source>
        <dbReference type="ARBA" id="ARBA00023242"/>
    </source>
</evidence>
<evidence type="ECO:0000256" key="7">
    <source>
        <dbReference type="SAM" id="MobiDB-lite"/>
    </source>
</evidence>
<keyword evidence="11" id="KW-1185">Reference proteome</keyword>
<dbReference type="GO" id="GO:0006357">
    <property type="term" value="P:regulation of transcription by RNA polymerase II"/>
    <property type="evidence" value="ECO:0007669"/>
    <property type="project" value="TreeGrafter"/>
</dbReference>
<feature type="compositionally biased region" description="Low complexity" evidence="7">
    <location>
        <begin position="191"/>
        <end position="224"/>
    </location>
</feature>
<dbReference type="Pfam" id="PF00651">
    <property type="entry name" value="BTB"/>
    <property type="match status" value="1"/>
</dbReference>
<feature type="compositionally biased region" description="Low complexity" evidence="7">
    <location>
        <begin position="270"/>
        <end position="286"/>
    </location>
</feature>
<feature type="region of interest" description="Disordered" evidence="7">
    <location>
        <begin position="142"/>
        <end position="321"/>
    </location>
</feature>
<evidence type="ECO:0000313" key="11">
    <source>
        <dbReference type="Proteomes" id="UP001497623"/>
    </source>
</evidence>
<protein>
    <submittedName>
        <fullName evidence="10">Uncharacterized protein</fullName>
    </submittedName>
</protein>
<dbReference type="InterPro" id="IPR011333">
    <property type="entry name" value="SKP1/BTB/POZ_sf"/>
</dbReference>
<evidence type="ECO:0000256" key="3">
    <source>
        <dbReference type="ARBA" id="ARBA00022902"/>
    </source>
</evidence>
<dbReference type="EMBL" id="CAXKWB010010842">
    <property type="protein sequence ID" value="CAL4099376.1"/>
    <property type="molecule type" value="Genomic_DNA"/>
</dbReference>
<dbReference type="PANTHER" id="PTHR23110:SF111">
    <property type="entry name" value="LONGITUDINALS LACKING PROTEIN, ISOFORMS F_I_K_T"/>
    <property type="match status" value="1"/>
</dbReference>
<dbReference type="GO" id="GO:0048813">
    <property type="term" value="P:dendrite morphogenesis"/>
    <property type="evidence" value="ECO:0007669"/>
    <property type="project" value="UniProtKB-ARBA"/>
</dbReference>
<dbReference type="InterPro" id="IPR000210">
    <property type="entry name" value="BTB/POZ_dom"/>
</dbReference>
<keyword evidence="3" id="KW-0524">Neurogenesis</keyword>
<feature type="compositionally biased region" description="Low complexity" evidence="7">
    <location>
        <begin position="147"/>
        <end position="160"/>
    </location>
</feature>
<dbReference type="PROSITE" id="PS50157">
    <property type="entry name" value="ZINC_FINGER_C2H2_2"/>
    <property type="match status" value="2"/>
</dbReference>
<feature type="region of interest" description="Disordered" evidence="7">
    <location>
        <begin position="335"/>
        <end position="392"/>
    </location>
</feature>
<dbReference type="SUPFAM" id="SSF57667">
    <property type="entry name" value="beta-beta-alpha zinc fingers"/>
    <property type="match status" value="1"/>
</dbReference>
<keyword evidence="6" id="KW-0479">Metal-binding</keyword>
<dbReference type="SMART" id="SM00355">
    <property type="entry name" value="ZnF_C2H2"/>
    <property type="match status" value="2"/>
</dbReference>
<dbReference type="GO" id="GO:0008270">
    <property type="term" value="F:zinc ion binding"/>
    <property type="evidence" value="ECO:0007669"/>
    <property type="project" value="UniProtKB-KW"/>
</dbReference>
<evidence type="ECO:0000259" key="8">
    <source>
        <dbReference type="PROSITE" id="PS50097"/>
    </source>
</evidence>
<dbReference type="Gene3D" id="3.30.160.60">
    <property type="entry name" value="Classic Zinc Finger"/>
    <property type="match status" value="1"/>
</dbReference>
<comment type="caution">
    <text evidence="10">The sequence shown here is derived from an EMBL/GenBank/DDBJ whole genome shotgun (WGS) entry which is preliminary data.</text>
</comment>
<dbReference type="GO" id="GO:0005634">
    <property type="term" value="C:nucleus"/>
    <property type="evidence" value="ECO:0007669"/>
    <property type="project" value="TreeGrafter"/>
</dbReference>
<dbReference type="SUPFAM" id="SSF54695">
    <property type="entry name" value="POZ domain"/>
    <property type="match status" value="1"/>
</dbReference>
<name>A0AAV2QX17_MEGNR</name>
<gene>
    <name evidence="10" type="ORF">MNOR_LOCUS16468</name>
</gene>
<feature type="compositionally biased region" description="Basic residues" evidence="7">
    <location>
        <begin position="359"/>
        <end position="391"/>
    </location>
</feature>
<dbReference type="PANTHER" id="PTHR23110">
    <property type="entry name" value="BTB DOMAIN TRANSCRIPTION FACTOR"/>
    <property type="match status" value="1"/>
</dbReference>
<evidence type="ECO:0000256" key="5">
    <source>
        <dbReference type="ARBA" id="ARBA00037382"/>
    </source>
</evidence>
<dbReference type="CDD" id="cd18315">
    <property type="entry name" value="BTB_POZ_BAB-like"/>
    <property type="match status" value="1"/>
</dbReference>
<feature type="compositionally biased region" description="Polar residues" evidence="7">
    <location>
        <begin position="342"/>
        <end position="352"/>
    </location>
</feature>
<reference evidence="10 11" key="1">
    <citation type="submission" date="2024-05" db="EMBL/GenBank/DDBJ databases">
        <authorList>
            <person name="Wallberg A."/>
        </authorList>
    </citation>
    <scope>NUCLEOTIDE SEQUENCE [LARGE SCALE GENOMIC DNA]</scope>
</reference>
<proteinExistence type="predicted"/>
<dbReference type="GO" id="GO:0008406">
    <property type="term" value="P:gonad development"/>
    <property type="evidence" value="ECO:0007669"/>
    <property type="project" value="UniProtKB-ARBA"/>
</dbReference>
<keyword evidence="6" id="KW-0863">Zinc-finger</keyword>
<evidence type="ECO:0000256" key="2">
    <source>
        <dbReference type="ARBA" id="ARBA00022782"/>
    </source>
</evidence>
<feature type="domain" description="BTB" evidence="8">
    <location>
        <begin position="32"/>
        <end position="97"/>
    </location>
</feature>
<dbReference type="Gene3D" id="3.30.710.10">
    <property type="entry name" value="Potassium Channel Kv1.1, Chain A"/>
    <property type="match status" value="1"/>
</dbReference>
<dbReference type="GO" id="GO:0045467">
    <property type="term" value="P:R7 cell development"/>
    <property type="evidence" value="ECO:0007669"/>
    <property type="project" value="UniProtKB-ARBA"/>
</dbReference>
<dbReference type="PROSITE" id="PS00028">
    <property type="entry name" value="ZINC_FINGER_C2H2_1"/>
    <property type="match status" value="1"/>
</dbReference>
<keyword evidence="1" id="KW-0217">Developmental protein</keyword>
<dbReference type="GO" id="GO:0016199">
    <property type="term" value="P:axon midline choice point recognition"/>
    <property type="evidence" value="ECO:0007669"/>
    <property type="project" value="UniProtKB-ARBA"/>
</dbReference>
<feature type="domain" description="C2H2-type" evidence="9">
    <location>
        <begin position="483"/>
        <end position="510"/>
    </location>
</feature>
<feature type="compositionally biased region" description="Basic and acidic residues" evidence="7">
    <location>
        <begin position="242"/>
        <end position="259"/>
    </location>
</feature>
<dbReference type="InterPro" id="IPR036236">
    <property type="entry name" value="Znf_C2H2_sf"/>
</dbReference>
<keyword evidence="2" id="KW-0221">Differentiation</keyword>
<feature type="domain" description="C2H2-type" evidence="9">
    <location>
        <begin position="509"/>
        <end position="538"/>
    </location>
</feature>
<dbReference type="PROSITE" id="PS50097">
    <property type="entry name" value="BTB"/>
    <property type="match status" value="1"/>
</dbReference>
<dbReference type="GO" id="GO:0035167">
    <property type="term" value="P:larval lymph gland hemopoiesis"/>
    <property type="evidence" value="ECO:0007669"/>
    <property type="project" value="UniProtKB-ARBA"/>
</dbReference>
<organism evidence="10 11">
    <name type="scientific">Meganyctiphanes norvegica</name>
    <name type="common">Northern krill</name>
    <name type="synonym">Thysanopoda norvegica</name>
    <dbReference type="NCBI Taxonomy" id="48144"/>
    <lineage>
        <taxon>Eukaryota</taxon>
        <taxon>Metazoa</taxon>
        <taxon>Ecdysozoa</taxon>
        <taxon>Arthropoda</taxon>
        <taxon>Crustacea</taxon>
        <taxon>Multicrustacea</taxon>
        <taxon>Malacostraca</taxon>
        <taxon>Eumalacostraca</taxon>
        <taxon>Eucarida</taxon>
        <taxon>Euphausiacea</taxon>
        <taxon>Euphausiidae</taxon>
        <taxon>Meganyctiphanes</taxon>
    </lineage>
</organism>
<dbReference type="AlphaFoldDB" id="A0AAV2QX17"/>
<accession>A0AAV2QX17</accession>
<dbReference type="GO" id="GO:0007464">
    <property type="term" value="P:R3/R4 cell fate commitment"/>
    <property type="evidence" value="ECO:0007669"/>
    <property type="project" value="UniProtKB-ARBA"/>
</dbReference>
<evidence type="ECO:0000259" key="9">
    <source>
        <dbReference type="PROSITE" id="PS50157"/>
    </source>
</evidence>
<dbReference type="GO" id="GO:0045476">
    <property type="term" value="P:nurse cell apoptotic process"/>
    <property type="evidence" value="ECO:0007669"/>
    <property type="project" value="UniProtKB-ARBA"/>
</dbReference>
<comment type="function">
    <text evidence="5">Putative transcription factor required for axon growth and guidance in the central and peripheral nervous systems. Repels CNS axons away from the midline by promoting the expression of the midline repellent sli and its receptor robo.</text>
</comment>
<dbReference type="InterPro" id="IPR013087">
    <property type="entry name" value="Znf_C2H2_type"/>
</dbReference>
<dbReference type="InterPro" id="IPR051095">
    <property type="entry name" value="Dros_DevTransReg"/>
</dbReference>
<dbReference type="SMART" id="SM00225">
    <property type="entry name" value="BTB"/>
    <property type="match status" value="1"/>
</dbReference>
<dbReference type="GO" id="GO:0007526">
    <property type="term" value="P:larval somatic muscle development"/>
    <property type="evidence" value="ECO:0007669"/>
    <property type="project" value="UniProtKB-ARBA"/>
</dbReference>
<evidence type="ECO:0000256" key="1">
    <source>
        <dbReference type="ARBA" id="ARBA00022473"/>
    </source>
</evidence>
<keyword evidence="6" id="KW-0862">Zinc</keyword>
<evidence type="ECO:0000313" key="10">
    <source>
        <dbReference type="EMBL" id="CAL4099376.1"/>
    </source>
</evidence>
<sequence length="585" mass="62880">MGSEQHYSLRWNDYTVKIVTAFQSLRDEEDFVDVTVACDGHSYSAHKMVLSACSPYFRVLLRANPCQHPIVILKDVGHTEMERLLEFMYNGEVSIAQDQLAAFLKTAESLKIRGLAGNSDDMEQFQRADISYNYNSRCSIGGGGASGRSSPSVSYAPSQASKDDELTTDVPSGYHSRNPDSPPSKRRKRSSAPAASHSDANAASHSTECAVSESGVEVSGSSASDGCGIVGAPSSGPNNDSDDPRLECRELKTEPRDPIIDVYAEGSDLGSDGPQGQQQHQPGGDPLDTRSSVMYPLAMPGPSGTLGGQDTSQEPGAAPGRGAVCEALNLSLPRPAPLHPSLATTNGTLQQHPSPPARIPHHHHQHHHHHHEQQQHQHHQQQQHHQLHHHAAAVSIASSTPGDHSASANTESADSFEVKFHPAVAAAAAAASGLVYPDHVAMDLAPVSDKLIWMKTEALDGPGDDRVSAALLETSPEYKAKVYPCPECHKVFRHPMSLHHHRHVHKGTYTCHSCGKVFSRRWDLHRHLHRSKMGCRRPNHTSGAVAAAATAAATVTSASGTTVTVATAVPHRNEFTLDLNNSPSN</sequence>
<dbReference type="Proteomes" id="UP001497623">
    <property type="component" value="Unassembled WGS sequence"/>
</dbReference>
<keyword evidence="4" id="KW-0539">Nucleus</keyword>